<evidence type="ECO:0000256" key="3">
    <source>
        <dbReference type="ARBA" id="ARBA00022989"/>
    </source>
</evidence>
<feature type="compositionally biased region" description="Polar residues" evidence="6">
    <location>
        <begin position="90"/>
        <end position="116"/>
    </location>
</feature>
<keyword evidence="5" id="KW-0187">Copper transport</keyword>
<comment type="subcellular location">
    <subcellularLocation>
        <location evidence="1 5">Membrane</location>
        <topology evidence="1 5">Multi-pass membrane protein</topology>
    </subcellularLocation>
</comment>
<evidence type="ECO:0000313" key="8">
    <source>
        <dbReference type="Proteomes" id="UP000307440"/>
    </source>
</evidence>
<comment type="similarity">
    <text evidence="5">Belongs to the copper transporter (Ctr) (TC 1.A.56) family. SLC31A subfamily.</text>
</comment>
<evidence type="ECO:0000256" key="6">
    <source>
        <dbReference type="SAM" id="MobiDB-lite"/>
    </source>
</evidence>
<evidence type="ECO:0000313" key="7">
    <source>
        <dbReference type="EMBL" id="TFK23121.1"/>
    </source>
</evidence>
<dbReference type="GO" id="GO:0005375">
    <property type="term" value="F:copper ion transmembrane transporter activity"/>
    <property type="evidence" value="ECO:0007669"/>
    <property type="project" value="UniProtKB-UniRule"/>
</dbReference>
<keyword evidence="5" id="KW-0813">Transport</keyword>
<dbReference type="PANTHER" id="PTHR12483:SF27">
    <property type="entry name" value="COPPER TRANSPORT PROTEIN CTR1"/>
    <property type="match status" value="1"/>
</dbReference>
<keyword evidence="5" id="KW-0406">Ion transport</keyword>
<name>A0A5C3KRE0_COPMA</name>
<dbReference type="InterPro" id="IPR007274">
    <property type="entry name" value="Cop_transporter"/>
</dbReference>
<reference evidence="7 8" key="1">
    <citation type="journal article" date="2019" name="Nat. Ecol. Evol.">
        <title>Megaphylogeny resolves global patterns of mushroom evolution.</title>
        <authorList>
            <person name="Varga T."/>
            <person name="Krizsan K."/>
            <person name="Foldi C."/>
            <person name="Dima B."/>
            <person name="Sanchez-Garcia M."/>
            <person name="Sanchez-Ramirez S."/>
            <person name="Szollosi G.J."/>
            <person name="Szarkandi J.G."/>
            <person name="Papp V."/>
            <person name="Albert L."/>
            <person name="Andreopoulos W."/>
            <person name="Angelini C."/>
            <person name="Antonin V."/>
            <person name="Barry K.W."/>
            <person name="Bougher N.L."/>
            <person name="Buchanan P."/>
            <person name="Buyck B."/>
            <person name="Bense V."/>
            <person name="Catcheside P."/>
            <person name="Chovatia M."/>
            <person name="Cooper J."/>
            <person name="Damon W."/>
            <person name="Desjardin D."/>
            <person name="Finy P."/>
            <person name="Geml J."/>
            <person name="Haridas S."/>
            <person name="Hughes K."/>
            <person name="Justo A."/>
            <person name="Karasinski D."/>
            <person name="Kautmanova I."/>
            <person name="Kiss B."/>
            <person name="Kocsube S."/>
            <person name="Kotiranta H."/>
            <person name="LaButti K.M."/>
            <person name="Lechner B.E."/>
            <person name="Liimatainen K."/>
            <person name="Lipzen A."/>
            <person name="Lukacs Z."/>
            <person name="Mihaltcheva S."/>
            <person name="Morgado L.N."/>
            <person name="Niskanen T."/>
            <person name="Noordeloos M.E."/>
            <person name="Ohm R.A."/>
            <person name="Ortiz-Santana B."/>
            <person name="Ovrebo C."/>
            <person name="Racz N."/>
            <person name="Riley R."/>
            <person name="Savchenko A."/>
            <person name="Shiryaev A."/>
            <person name="Soop K."/>
            <person name="Spirin V."/>
            <person name="Szebenyi C."/>
            <person name="Tomsovsky M."/>
            <person name="Tulloss R.E."/>
            <person name="Uehling J."/>
            <person name="Grigoriev I.V."/>
            <person name="Vagvolgyi C."/>
            <person name="Papp T."/>
            <person name="Martin F.M."/>
            <person name="Miettinen O."/>
            <person name="Hibbett D.S."/>
            <person name="Nagy L.G."/>
        </authorList>
    </citation>
    <scope>NUCLEOTIDE SEQUENCE [LARGE SCALE GENOMIC DNA]</scope>
    <source>
        <strain evidence="7 8">CBS 121175</strain>
    </source>
</reference>
<keyword evidence="4 5" id="KW-0472">Membrane</keyword>
<protein>
    <recommendedName>
        <fullName evidence="5">Copper transport protein</fullName>
    </recommendedName>
</protein>
<evidence type="ECO:0000256" key="1">
    <source>
        <dbReference type="ARBA" id="ARBA00004141"/>
    </source>
</evidence>
<keyword evidence="2 5" id="KW-0812">Transmembrane</keyword>
<dbReference type="Pfam" id="PF04145">
    <property type="entry name" value="Ctr"/>
    <property type="match status" value="1"/>
</dbReference>
<evidence type="ECO:0000256" key="4">
    <source>
        <dbReference type="ARBA" id="ARBA00023136"/>
    </source>
</evidence>
<proteinExistence type="inferred from homology"/>
<dbReference type="GO" id="GO:0005886">
    <property type="term" value="C:plasma membrane"/>
    <property type="evidence" value="ECO:0007669"/>
    <property type="project" value="TreeGrafter"/>
</dbReference>
<dbReference type="PANTHER" id="PTHR12483">
    <property type="entry name" value="SOLUTE CARRIER FAMILY 31 COPPER TRANSPORTERS"/>
    <property type="match status" value="1"/>
</dbReference>
<feature type="transmembrane region" description="Helical" evidence="5">
    <location>
        <begin position="41"/>
        <end position="62"/>
    </location>
</feature>
<evidence type="ECO:0000256" key="2">
    <source>
        <dbReference type="ARBA" id="ARBA00022692"/>
    </source>
</evidence>
<dbReference type="OrthoDB" id="73901at2759"/>
<keyword evidence="8" id="KW-1185">Reference proteome</keyword>
<organism evidence="7 8">
    <name type="scientific">Coprinopsis marcescibilis</name>
    <name type="common">Agaric fungus</name>
    <name type="synonym">Psathyrella marcescibilis</name>
    <dbReference type="NCBI Taxonomy" id="230819"/>
    <lineage>
        <taxon>Eukaryota</taxon>
        <taxon>Fungi</taxon>
        <taxon>Dikarya</taxon>
        <taxon>Basidiomycota</taxon>
        <taxon>Agaricomycotina</taxon>
        <taxon>Agaricomycetes</taxon>
        <taxon>Agaricomycetidae</taxon>
        <taxon>Agaricales</taxon>
        <taxon>Agaricineae</taxon>
        <taxon>Psathyrellaceae</taxon>
        <taxon>Coprinopsis</taxon>
    </lineage>
</organism>
<accession>A0A5C3KRE0</accession>
<keyword evidence="5" id="KW-0186">Copper</keyword>
<gene>
    <name evidence="7" type="ORF">FA15DRAFT_490308</name>
</gene>
<keyword evidence="3 5" id="KW-1133">Transmembrane helix</keyword>
<dbReference type="AlphaFoldDB" id="A0A5C3KRE0"/>
<evidence type="ECO:0000256" key="5">
    <source>
        <dbReference type="RuleBase" id="RU367022"/>
    </source>
</evidence>
<feature type="region of interest" description="Disordered" evidence="6">
    <location>
        <begin position="90"/>
        <end position="118"/>
    </location>
</feature>
<dbReference type="Proteomes" id="UP000307440">
    <property type="component" value="Unassembled WGS sequence"/>
</dbReference>
<dbReference type="EMBL" id="ML210225">
    <property type="protein sequence ID" value="TFK23121.1"/>
    <property type="molecule type" value="Genomic_DNA"/>
</dbReference>
<sequence length="168" mass="18274">MDHSDHGSTGGADAVVAASGHAMMIPYFHVTTGDHLLFKEWVPSSPGAIAGACIGLFLLAVIERWTAAMRTMLEHHWKHRALLLSSRFSPSSDKLSASRTSSQLDKVSSKHPQPDNSAIEEATTLIPSVLPRLRLRTIPPFVPSQDISRGIIHAFHSALGFLMMLALM</sequence>